<dbReference type="Proteomes" id="UP001595833">
    <property type="component" value="Unassembled WGS sequence"/>
</dbReference>
<protein>
    <submittedName>
        <fullName evidence="2">Tetratricopeptide repeat protein</fullName>
    </submittedName>
</protein>
<dbReference type="SUPFAM" id="SSF48452">
    <property type="entry name" value="TPR-like"/>
    <property type="match status" value="3"/>
</dbReference>
<comment type="caution">
    <text evidence="2">The sequence shown here is derived from an EMBL/GenBank/DDBJ whole genome shotgun (WGS) entry which is preliminary data.</text>
</comment>
<sequence length="807" mass="87411">MATAHGIAAGQIIGTDDAVTIPTSVELAVLAESVALPLAAMDGAGALRGREEVVESFLSRFEDAGTGGRAHLLHGLGGSGKTSIAAEIARRVSAKGTAVWWVSAADNAGLVSGLHAVARLAGAGGDELRSDDAADVLWRRLGARREPWLLVVDNADDPHALDIASQGERGTLSSGRGWVRPFLGSHGFVIVTSRRGGDPASWGTWIAPHPVEMLAPADGAQVLLDRTRGRGGSRADANALAERLGGLPLALSLAGSYLAQSTVDIWHGSTAVTTFKGYHAALDEGRVDILEPRPGGEGHQQEEGTSHRLVDRNWQLAVHLLEDRGLTLAGRFMRLLAQFAPAPLPYQLILKQDALVDSPAFSALDRDQAGSLLRDMSNLGLVDLTPTAPGPASAEGDLPVLRVHPLMRDASSRYQDPVHDGNAVLAVAARLLVEAVAGESDFSPQDHRRWPLWRLVAPHAFHLLERFPKDFDDLVLVDRLARVAQLAAQYLLLRGLRAQARDEYVALHRACADLLGDEHARTLIARHGIASCTANGGEHAAAGDEFRSILDIQRRTLGEEHPDTLITRHNLAWVTGALGDYATARDEFRSILDIRSRVLGEEHPYTLATRNNLGTVFTEQGDHAAALEAFTTVLDVQRRILGEEHLDTLAVRNNVAKVLWDLGEHRTVQGEFRSILEIQRRILGEEHPATLGSRNNLAWVLSDRGEHTAAQGEFLSIVDIHSRILGSEHLNTLRARQNLAVNYSKMGRRREAETEMRAVLAVLEHVAGPDHPQTRLAKASLKAIRSGVTSTKRPVLWHGPGKRKKKR</sequence>
<gene>
    <name evidence="2" type="ORF">ACFPFM_30990</name>
</gene>
<accession>A0ABV9Y625</accession>
<dbReference type="InterPro" id="IPR053137">
    <property type="entry name" value="NLR-like"/>
</dbReference>
<dbReference type="SUPFAM" id="SSF52540">
    <property type="entry name" value="P-loop containing nucleoside triphosphate hydrolases"/>
    <property type="match status" value="1"/>
</dbReference>
<proteinExistence type="predicted"/>
<organism evidence="2 3">
    <name type="scientific">Saccharothrix xinjiangensis</name>
    <dbReference type="NCBI Taxonomy" id="204798"/>
    <lineage>
        <taxon>Bacteria</taxon>
        <taxon>Bacillati</taxon>
        <taxon>Actinomycetota</taxon>
        <taxon>Actinomycetes</taxon>
        <taxon>Pseudonocardiales</taxon>
        <taxon>Pseudonocardiaceae</taxon>
        <taxon>Saccharothrix</taxon>
    </lineage>
</organism>
<dbReference type="PANTHER" id="PTHR46082:SF6">
    <property type="entry name" value="AAA+ ATPASE DOMAIN-CONTAINING PROTEIN-RELATED"/>
    <property type="match status" value="1"/>
</dbReference>
<dbReference type="PANTHER" id="PTHR46082">
    <property type="entry name" value="ATP/GTP-BINDING PROTEIN-RELATED"/>
    <property type="match status" value="1"/>
</dbReference>
<dbReference type="RefSeq" id="WP_344037621.1">
    <property type="nucleotide sequence ID" value="NZ_BAAAKE010000008.1"/>
</dbReference>
<keyword evidence="3" id="KW-1185">Reference proteome</keyword>
<dbReference type="InterPro" id="IPR019734">
    <property type="entry name" value="TPR_rpt"/>
</dbReference>
<dbReference type="InterPro" id="IPR027417">
    <property type="entry name" value="P-loop_NTPase"/>
</dbReference>
<dbReference type="Gene3D" id="1.25.40.10">
    <property type="entry name" value="Tetratricopeptide repeat domain"/>
    <property type="match status" value="2"/>
</dbReference>
<evidence type="ECO:0000256" key="1">
    <source>
        <dbReference type="PROSITE-ProRule" id="PRU00339"/>
    </source>
</evidence>
<dbReference type="PROSITE" id="PS50005">
    <property type="entry name" value="TPR"/>
    <property type="match status" value="1"/>
</dbReference>
<keyword evidence="1" id="KW-0802">TPR repeat</keyword>
<evidence type="ECO:0000313" key="3">
    <source>
        <dbReference type="Proteomes" id="UP001595833"/>
    </source>
</evidence>
<dbReference type="Pfam" id="PF13424">
    <property type="entry name" value="TPR_12"/>
    <property type="match status" value="1"/>
</dbReference>
<feature type="repeat" description="TPR" evidence="1">
    <location>
        <begin position="607"/>
        <end position="640"/>
    </location>
</feature>
<name>A0ABV9Y625_9PSEU</name>
<dbReference type="Pfam" id="PF13374">
    <property type="entry name" value="TPR_10"/>
    <property type="match status" value="3"/>
</dbReference>
<dbReference type="PRINTS" id="PR00364">
    <property type="entry name" value="DISEASERSIST"/>
</dbReference>
<dbReference type="Gene3D" id="3.40.50.300">
    <property type="entry name" value="P-loop containing nucleotide triphosphate hydrolases"/>
    <property type="match status" value="1"/>
</dbReference>
<evidence type="ECO:0000313" key="2">
    <source>
        <dbReference type="EMBL" id="MFC5058160.1"/>
    </source>
</evidence>
<reference evidence="3" key="1">
    <citation type="journal article" date="2019" name="Int. J. Syst. Evol. Microbiol.">
        <title>The Global Catalogue of Microorganisms (GCM) 10K type strain sequencing project: providing services to taxonomists for standard genome sequencing and annotation.</title>
        <authorList>
            <consortium name="The Broad Institute Genomics Platform"/>
            <consortium name="The Broad Institute Genome Sequencing Center for Infectious Disease"/>
            <person name="Wu L."/>
            <person name="Ma J."/>
        </authorList>
    </citation>
    <scope>NUCLEOTIDE SEQUENCE [LARGE SCALE GENOMIC DNA]</scope>
    <source>
        <strain evidence="3">KCTC 12848</strain>
    </source>
</reference>
<dbReference type="EMBL" id="JBHSJB010000031">
    <property type="protein sequence ID" value="MFC5058160.1"/>
    <property type="molecule type" value="Genomic_DNA"/>
</dbReference>
<dbReference type="InterPro" id="IPR011990">
    <property type="entry name" value="TPR-like_helical_dom_sf"/>
</dbReference>